<accession>A0A5Q0CAG0</accession>
<dbReference type="Proteomes" id="UP000326881">
    <property type="component" value="Chromosome"/>
</dbReference>
<dbReference type="InterPro" id="IPR046565">
    <property type="entry name" value="DUF6719"/>
</dbReference>
<name>A0A5Q0CAG0_9HYPH</name>
<keyword evidence="1" id="KW-0732">Signal</keyword>
<feature type="chain" id="PRO_5024842858" evidence="1">
    <location>
        <begin position="26"/>
        <end position="76"/>
    </location>
</feature>
<organism evidence="2 3">
    <name type="scientific">Rhizobium grahamii</name>
    <dbReference type="NCBI Taxonomy" id="1120045"/>
    <lineage>
        <taxon>Bacteria</taxon>
        <taxon>Pseudomonadati</taxon>
        <taxon>Pseudomonadota</taxon>
        <taxon>Alphaproteobacteria</taxon>
        <taxon>Hyphomicrobiales</taxon>
        <taxon>Rhizobiaceae</taxon>
        <taxon>Rhizobium/Agrobacterium group</taxon>
        <taxon>Rhizobium</taxon>
    </lineage>
</organism>
<proteinExistence type="predicted"/>
<dbReference type="OrthoDB" id="8402235at2"/>
<evidence type="ECO:0000313" key="3">
    <source>
        <dbReference type="Proteomes" id="UP000326881"/>
    </source>
</evidence>
<sequence>MTRSAFILISASLLAATAGFAPASAAIQTVTSKPTVESLAPGQSVLFDDKKCPAGMIAKFTKAQKRPTMKRNCVHQ</sequence>
<dbReference type="AlphaFoldDB" id="A0A5Q0CAG0"/>
<evidence type="ECO:0000256" key="1">
    <source>
        <dbReference type="SAM" id="SignalP"/>
    </source>
</evidence>
<evidence type="ECO:0000313" key="2">
    <source>
        <dbReference type="EMBL" id="QFY61394.1"/>
    </source>
</evidence>
<dbReference type="EMBL" id="CP043498">
    <property type="protein sequence ID" value="QFY61394.1"/>
    <property type="molecule type" value="Genomic_DNA"/>
</dbReference>
<gene>
    <name evidence="2" type="ORF">FZ934_13875</name>
</gene>
<dbReference type="Pfam" id="PF20477">
    <property type="entry name" value="DUF6719"/>
    <property type="match status" value="1"/>
</dbReference>
<feature type="signal peptide" evidence="1">
    <location>
        <begin position="1"/>
        <end position="25"/>
    </location>
</feature>
<reference evidence="2 3" key="1">
    <citation type="submission" date="2019-08" db="EMBL/GenBank/DDBJ databases">
        <title>Prosopis cineraria nodule microbiome.</title>
        <authorList>
            <person name="Ali R."/>
            <person name="Chaluvadi S.R."/>
            <person name="Wang X."/>
        </authorList>
    </citation>
    <scope>NUCLEOTIDE SEQUENCE [LARGE SCALE GENOMIC DNA]</scope>
    <source>
        <strain evidence="2 3">BG7</strain>
    </source>
</reference>
<dbReference type="RefSeq" id="WP_153271527.1">
    <property type="nucleotide sequence ID" value="NZ_CP043498.1"/>
</dbReference>
<keyword evidence="3" id="KW-1185">Reference proteome</keyword>
<dbReference type="KEGG" id="rgr:FZ934_13875"/>
<protein>
    <submittedName>
        <fullName evidence="2">Uncharacterized protein</fullName>
    </submittedName>
</protein>